<dbReference type="InterPro" id="IPR052509">
    <property type="entry name" value="Metal_resp_DNA-bind_regulator"/>
</dbReference>
<proteinExistence type="predicted"/>
<dbReference type="PANTHER" id="PTHR33169:SF14">
    <property type="entry name" value="TRANSCRIPTIONAL REGULATOR RV3488"/>
    <property type="match status" value="1"/>
</dbReference>
<feature type="domain" description="Transcription regulator PadR N-terminal" evidence="1">
    <location>
        <begin position="27"/>
        <end position="100"/>
    </location>
</feature>
<reference evidence="2" key="2">
    <citation type="journal article" date="2023" name="Biology">
        <title>Prokaryotic Life Associated with Coal-Fire Gas Vents Revealed by Metagenomics.</title>
        <authorList>
            <person name="Kadnikov V.V."/>
            <person name="Mardanov A.V."/>
            <person name="Beletsky A.V."/>
            <person name="Karnachuk O.V."/>
            <person name="Ravin N.V."/>
        </authorList>
    </citation>
    <scope>NUCLEOTIDE SEQUENCE</scope>
    <source>
        <strain evidence="2">Bu02</strain>
    </source>
</reference>
<evidence type="ECO:0000313" key="2">
    <source>
        <dbReference type="EMBL" id="QUL98737.1"/>
    </source>
</evidence>
<dbReference type="Pfam" id="PF03551">
    <property type="entry name" value="PadR"/>
    <property type="match status" value="1"/>
</dbReference>
<dbReference type="Gene3D" id="1.10.10.10">
    <property type="entry name" value="Winged helix-like DNA-binding domain superfamily/Winged helix DNA-binding domain"/>
    <property type="match status" value="1"/>
</dbReference>
<gene>
    <name evidence="2" type="ORF">IMF26_01220</name>
</gene>
<organism evidence="2">
    <name type="scientific">Candidatus Fermentithermobacillus carboniphilus</name>
    <dbReference type="NCBI Taxonomy" id="3085328"/>
    <lineage>
        <taxon>Bacteria</taxon>
        <taxon>Bacillati</taxon>
        <taxon>Bacillota</taxon>
        <taxon>Candidatus Fermentithermobacillia</taxon>
        <taxon>Candidatus Fermentithermobacillales</taxon>
        <taxon>Candidatus Fermentithermobacillaceae</taxon>
        <taxon>Candidatus Fermentithermobacillus</taxon>
    </lineage>
</organism>
<sequence>MGGNRPRCRSGLSCVQGRMERFMEPSILLFLWGQRSHGYELIEKLKALGFEGTAADMATLYRTLRSLEEDGMVVSRWEEGSQGPPRRVYELTGDGEALLHNWVRAIQVQRARLDRFIALYEERRLQN</sequence>
<dbReference type="InterPro" id="IPR005149">
    <property type="entry name" value="Tscrpt_reg_PadR_N"/>
</dbReference>
<dbReference type="InterPro" id="IPR036390">
    <property type="entry name" value="WH_DNA-bd_sf"/>
</dbReference>
<dbReference type="AlphaFoldDB" id="A0AAT9LET9"/>
<dbReference type="EMBL" id="CP062796">
    <property type="protein sequence ID" value="QUL98737.1"/>
    <property type="molecule type" value="Genomic_DNA"/>
</dbReference>
<dbReference type="InterPro" id="IPR036388">
    <property type="entry name" value="WH-like_DNA-bd_sf"/>
</dbReference>
<accession>A0AAT9LET9</accession>
<dbReference type="SUPFAM" id="SSF46785">
    <property type="entry name" value="Winged helix' DNA-binding domain"/>
    <property type="match status" value="1"/>
</dbReference>
<protein>
    <submittedName>
        <fullName evidence="2">Helix-turn-helix transcriptional regulator</fullName>
    </submittedName>
</protein>
<reference evidence="2" key="1">
    <citation type="submission" date="2020-10" db="EMBL/GenBank/DDBJ databases">
        <authorList>
            <person name="Kadnikov V."/>
            <person name="Beletsky A.V."/>
            <person name="Mardanov A.V."/>
            <person name="Karnachuk O.V."/>
            <person name="Ravin N.V."/>
        </authorList>
    </citation>
    <scope>NUCLEOTIDE SEQUENCE</scope>
    <source>
        <strain evidence="2">Bu02</strain>
    </source>
</reference>
<name>A0AAT9LET9_9FIRM</name>
<dbReference type="KEGG" id="fcz:IMF26_01220"/>
<evidence type="ECO:0000259" key="1">
    <source>
        <dbReference type="Pfam" id="PF03551"/>
    </source>
</evidence>
<dbReference type="PANTHER" id="PTHR33169">
    <property type="entry name" value="PADR-FAMILY TRANSCRIPTIONAL REGULATOR"/>
    <property type="match status" value="1"/>
</dbReference>